<feature type="region of interest" description="Disordered" evidence="4">
    <location>
        <begin position="1"/>
        <end position="64"/>
    </location>
</feature>
<dbReference type="GO" id="GO:0004526">
    <property type="term" value="F:ribonuclease P activity"/>
    <property type="evidence" value="ECO:0007669"/>
    <property type="project" value="TreeGrafter"/>
</dbReference>
<evidence type="ECO:0000256" key="4">
    <source>
        <dbReference type="SAM" id="MobiDB-lite"/>
    </source>
</evidence>
<reference evidence="5" key="2">
    <citation type="submission" date="2023-05" db="EMBL/GenBank/DDBJ databases">
        <authorList>
            <consortium name="Lawrence Berkeley National Laboratory"/>
            <person name="Steindorff A."/>
            <person name="Hensen N."/>
            <person name="Bonometti L."/>
            <person name="Westerberg I."/>
            <person name="Brannstrom I.O."/>
            <person name="Guillou S."/>
            <person name="Cros-Aarteil S."/>
            <person name="Calhoun S."/>
            <person name="Haridas S."/>
            <person name="Kuo A."/>
            <person name="Mondo S."/>
            <person name="Pangilinan J."/>
            <person name="Riley R."/>
            <person name="Labutti K."/>
            <person name="Andreopoulos B."/>
            <person name="Lipzen A."/>
            <person name="Chen C."/>
            <person name="Yanf M."/>
            <person name="Daum C."/>
            <person name="Ng V."/>
            <person name="Clum A."/>
            <person name="Ohm R."/>
            <person name="Martin F."/>
            <person name="Silar P."/>
            <person name="Natvig D."/>
            <person name="Lalanne C."/>
            <person name="Gautier V."/>
            <person name="Ament-Velasquez S.L."/>
            <person name="Kruys A."/>
            <person name="Hutchinson M.I."/>
            <person name="Powell A.J."/>
            <person name="Barry K."/>
            <person name="Miller A.N."/>
            <person name="Grigoriev I.V."/>
            <person name="Debuchy R."/>
            <person name="Gladieux P."/>
            <person name="Thoren M.H."/>
            <person name="Johannesson H."/>
        </authorList>
    </citation>
    <scope>NUCLEOTIDE SEQUENCE</scope>
    <source>
        <strain evidence="5">CBS 532.94</strain>
    </source>
</reference>
<feature type="compositionally biased region" description="Pro residues" evidence="4">
    <location>
        <begin position="37"/>
        <end position="48"/>
    </location>
</feature>
<dbReference type="InterPro" id="IPR014612">
    <property type="entry name" value="Pop7/Rpp20"/>
</dbReference>
<dbReference type="GO" id="GO:0006364">
    <property type="term" value="P:rRNA processing"/>
    <property type="evidence" value="ECO:0007669"/>
    <property type="project" value="TreeGrafter"/>
</dbReference>
<dbReference type="GO" id="GO:0005655">
    <property type="term" value="C:nucleolar ribonuclease P complex"/>
    <property type="evidence" value="ECO:0007669"/>
    <property type="project" value="InterPro"/>
</dbReference>
<reference evidence="5" key="1">
    <citation type="journal article" date="2023" name="Mol. Phylogenet. Evol.">
        <title>Genome-scale phylogeny and comparative genomics of the fungal order Sordariales.</title>
        <authorList>
            <person name="Hensen N."/>
            <person name="Bonometti L."/>
            <person name="Westerberg I."/>
            <person name="Brannstrom I.O."/>
            <person name="Guillou S."/>
            <person name="Cros-Aarteil S."/>
            <person name="Calhoun S."/>
            <person name="Haridas S."/>
            <person name="Kuo A."/>
            <person name="Mondo S."/>
            <person name="Pangilinan J."/>
            <person name="Riley R."/>
            <person name="LaButti K."/>
            <person name="Andreopoulos B."/>
            <person name="Lipzen A."/>
            <person name="Chen C."/>
            <person name="Yan M."/>
            <person name="Daum C."/>
            <person name="Ng V."/>
            <person name="Clum A."/>
            <person name="Steindorff A."/>
            <person name="Ohm R.A."/>
            <person name="Martin F."/>
            <person name="Silar P."/>
            <person name="Natvig D.O."/>
            <person name="Lalanne C."/>
            <person name="Gautier V."/>
            <person name="Ament-Velasquez S.L."/>
            <person name="Kruys A."/>
            <person name="Hutchinson M.I."/>
            <person name="Powell A.J."/>
            <person name="Barry K."/>
            <person name="Miller A.N."/>
            <person name="Grigoriev I.V."/>
            <person name="Debuchy R."/>
            <person name="Gladieux P."/>
            <person name="Hiltunen Thoren M."/>
            <person name="Johannesson H."/>
        </authorList>
    </citation>
    <scope>NUCLEOTIDE SEQUENCE</scope>
    <source>
        <strain evidence="5">CBS 532.94</strain>
    </source>
</reference>
<keyword evidence="6" id="KW-1185">Reference proteome</keyword>
<protein>
    <submittedName>
        <fullName evidence="5">Ribonucleases P/MRP protein subunit POP7</fullName>
    </submittedName>
</protein>
<dbReference type="GO" id="GO:0034965">
    <property type="term" value="P:intronic box C/D snoRNA processing"/>
    <property type="evidence" value="ECO:0007669"/>
    <property type="project" value="TreeGrafter"/>
</dbReference>
<dbReference type="GO" id="GO:0001682">
    <property type="term" value="P:tRNA 5'-leader removal"/>
    <property type="evidence" value="ECO:0007669"/>
    <property type="project" value="InterPro"/>
</dbReference>
<dbReference type="Gene3D" id="3.30.110.20">
    <property type="entry name" value="Alba-like domain"/>
    <property type="match status" value="1"/>
</dbReference>
<evidence type="ECO:0000256" key="1">
    <source>
        <dbReference type="ARBA" id="ARBA00004123"/>
    </source>
</evidence>
<dbReference type="AlphaFoldDB" id="A0AAN7H7H1"/>
<dbReference type="GO" id="GO:0000172">
    <property type="term" value="C:ribonuclease MRP complex"/>
    <property type="evidence" value="ECO:0007669"/>
    <property type="project" value="InterPro"/>
</dbReference>
<dbReference type="GO" id="GO:0003723">
    <property type="term" value="F:RNA binding"/>
    <property type="evidence" value="ECO:0007669"/>
    <property type="project" value="TreeGrafter"/>
</dbReference>
<comment type="caution">
    <text evidence="5">The sequence shown here is derived from an EMBL/GenBank/DDBJ whole genome shotgun (WGS) entry which is preliminary data.</text>
</comment>
<keyword evidence="3" id="KW-0539">Nucleus</keyword>
<sequence>MASTPSEEGAQPTPLRNHPETKLPPIPKGTRIQKRPLPGPSPSFPRPDPVLAVDSDGYRPPPRASHTVVIKVSSGASFMSLVKRVRKALEKTPQSATTKGLPLAARVAALKVAKPNNSSSSGGGGGRSQKGGIEDALDDVVLVATGKAIQKAVEVGGFFTRERELVVLVRTRTLQAVDDVVVEDEDAADVEDQVRVRNVSCIEVGIRWASA</sequence>
<dbReference type="Proteomes" id="UP001303760">
    <property type="component" value="Unassembled WGS sequence"/>
</dbReference>
<dbReference type="PANTHER" id="PTHR28256:SF1">
    <property type="entry name" value="RIBONUCLEASES P_MRP PROTEIN SUBUNIT POP7"/>
    <property type="match status" value="1"/>
</dbReference>
<dbReference type="GO" id="GO:0000171">
    <property type="term" value="F:ribonuclease MRP activity"/>
    <property type="evidence" value="ECO:0007669"/>
    <property type="project" value="TreeGrafter"/>
</dbReference>
<organism evidence="5 6">
    <name type="scientific">Achaetomium macrosporum</name>
    <dbReference type="NCBI Taxonomy" id="79813"/>
    <lineage>
        <taxon>Eukaryota</taxon>
        <taxon>Fungi</taxon>
        <taxon>Dikarya</taxon>
        <taxon>Ascomycota</taxon>
        <taxon>Pezizomycotina</taxon>
        <taxon>Sordariomycetes</taxon>
        <taxon>Sordariomycetidae</taxon>
        <taxon>Sordariales</taxon>
        <taxon>Chaetomiaceae</taxon>
        <taxon>Achaetomium</taxon>
    </lineage>
</organism>
<dbReference type="GO" id="GO:0000294">
    <property type="term" value="P:nuclear-transcribed mRNA catabolic process, RNase MRP-dependent"/>
    <property type="evidence" value="ECO:0007669"/>
    <property type="project" value="TreeGrafter"/>
</dbReference>
<evidence type="ECO:0000256" key="3">
    <source>
        <dbReference type="ARBA" id="ARBA00023242"/>
    </source>
</evidence>
<name>A0AAN7H7H1_9PEZI</name>
<accession>A0AAN7H7H1</accession>
<gene>
    <name evidence="5" type="ORF">C8A03DRAFT_38106</name>
</gene>
<dbReference type="InterPro" id="IPR020241">
    <property type="entry name" value="RNase_P/MRP_Pop7_fungi"/>
</dbReference>
<comment type="subcellular location">
    <subcellularLocation>
        <location evidence="1">Nucleus</location>
    </subcellularLocation>
</comment>
<dbReference type="Pfam" id="PF12328">
    <property type="entry name" value="Rpp20"/>
    <property type="match status" value="1"/>
</dbReference>
<proteinExistence type="predicted"/>
<dbReference type="PANTHER" id="PTHR28256">
    <property type="entry name" value="RIBONUCLEASES P/MRP PROTEIN SUBUNIT POP7"/>
    <property type="match status" value="1"/>
</dbReference>
<dbReference type="EMBL" id="MU860412">
    <property type="protein sequence ID" value="KAK4234137.1"/>
    <property type="molecule type" value="Genomic_DNA"/>
</dbReference>
<evidence type="ECO:0000256" key="2">
    <source>
        <dbReference type="ARBA" id="ARBA00022694"/>
    </source>
</evidence>
<evidence type="ECO:0000313" key="6">
    <source>
        <dbReference type="Proteomes" id="UP001303760"/>
    </source>
</evidence>
<dbReference type="SUPFAM" id="SSF82704">
    <property type="entry name" value="AlbA-like"/>
    <property type="match status" value="1"/>
</dbReference>
<evidence type="ECO:0000313" key="5">
    <source>
        <dbReference type="EMBL" id="KAK4234137.1"/>
    </source>
</evidence>
<keyword evidence="2" id="KW-0819">tRNA processing</keyword>
<dbReference type="InterPro" id="IPR036882">
    <property type="entry name" value="Alba-like_dom_sf"/>
</dbReference>
<feature type="region of interest" description="Disordered" evidence="4">
    <location>
        <begin position="112"/>
        <end position="131"/>
    </location>
</feature>